<evidence type="ECO:0000256" key="7">
    <source>
        <dbReference type="ARBA" id="ARBA00022605"/>
    </source>
</evidence>
<evidence type="ECO:0000256" key="10">
    <source>
        <dbReference type="ARBA" id="ARBA00022962"/>
    </source>
</evidence>
<dbReference type="InterPro" id="IPR011060">
    <property type="entry name" value="RibuloseP-bd_barrel"/>
</dbReference>
<dbReference type="PROSITE" id="PS00614">
    <property type="entry name" value="IGPS"/>
    <property type="match status" value="1"/>
</dbReference>
<dbReference type="EMBL" id="CP099418">
    <property type="protein sequence ID" value="USW47816.1"/>
    <property type="molecule type" value="Genomic_DNA"/>
</dbReference>
<comment type="catalytic activity">
    <reaction evidence="15 16">
        <text>chorismate + L-glutamine = anthranilate + pyruvate + L-glutamate + H(+)</text>
        <dbReference type="Rhea" id="RHEA:21732"/>
        <dbReference type="ChEBI" id="CHEBI:15361"/>
        <dbReference type="ChEBI" id="CHEBI:15378"/>
        <dbReference type="ChEBI" id="CHEBI:16567"/>
        <dbReference type="ChEBI" id="CHEBI:29748"/>
        <dbReference type="ChEBI" id="CHEBI:29985"/>
        <dbReference type="ChEBI" id="CHEBI:58359"/>
        <dbReference type="EC" id="4.1.3.27"/>
    </reaction>
</comment>
<evidence type="ECO:0000256" key="9">
    <source>
        <dbReference type="ARBA" id="ARBA00022822"/>
    </source>
</evidence>
<keyword evidence="12 16" id="KW-0413">Isomerase</keyword>
<evidence type="ECO:0000256" key="15">
    <source>
        <dbReference type="ARBA" id="ARBA00047683"/>
    </source>
</evidence>
<evidence type="ECO:0000259" key="19">
    <source>
        <dbReference type="Pfam" id="PF00697"/>
    </source>
</evidence>
<dbReference type="InterPro" id="IPR006221">
    <property type="entry name" value="TrpG/PapA_dom"/>
</dbReference>
<dbReference type="SUPFAM" id="SSF51366">
    <property type="entry name" value="Ribulose-phoshate binding barrel"/>
    <property type="match status" value="2"/>
</dbReference>
<dbReference type="CDD" id="cd00405">
    <property type="entry name" value="PRAI"/>
    <property type="match status" value="1"/>
</dbReference>
<evidence type="ECO:0000256" key="13">
    <source>
        <dbReference type="ARBA" id="ARBA00023239"/>
    </source>
</evidence>
<comment type="pathway">
    <text evidence="6 16">Amino-acid biosynthesis; L-tryptophan biosynthesis; L-tryptophan from chorismate: step 1/5.</text>
</comment>
<comment type="pathway">
    <text evidence="5 16">Amino-acid biosynthesis; L-tryptophan biosynthesis; L-tryptophan from chorismate: step 4/5.</text>
</comment>
<feature type="domain" description="Glutamine amidotransferase" evidence="17">
    <location>
        <begin position="28"/>
        <end position="217"/>
    </location>
</feature>
<dbReference type="FunFam" id="3.20.20.70:FF:000136">
    <property type="entry name" value="Multifunctional tryptophan biosynthesis protein"/>
    <property type="match status" value="1"/>
</dbReference>
<sequence length="773" mass="84384">MPSIDLIDHSPQHPEPAAPVPTASNLILIDNYDSFTWNVYQYLVLEGAKVEVIRNDQITLEELIARKPTQLVISPGPGHPETDSGISKDAIRYFSGKIPVLGVCMGEQCIYSVFGGTVEKTGEILHGKTSPLRHDGKGVYADLHKDIPVTRYHSLAGTHPTLPDCLEVSSWIEVGPDGGKGVIMGVRHKEFLVEGVQFHPESILTEGGRKMLKNFLHMQGGTWSENARLQTEAQRVTGNAAPRAAGDVSGEKKANILNRIYDQRKIDVAEQREIPSHRFEDLQAAYDLDLAPSLISFPDRLRQTSFKLSLMAEIKRASPSKGIIQIDARAPEQARVYALAGASAISVLTEPHWFRGSIEDLRNVRKAIDSMPNRPAVLRKEFVFDEYQILEARLAGADTVLLIVKMLDLELLSRLYKYSQSLGMEPLVEVNTLEEMEIAVNLGSKVIGVNNRNLTSFDVDMETTTRLMKIVPKETILCALSGIAGPEDVEPYQKTGVGAVLIGEALMRAKDTTEFISELLGGSESAIKAQAQKKLLVKICGTRTPEAARAAIEAGADLIGMIMVTGRKRCVPTETAQKISQVVHTVPKTASQVTDVSEEAAGKASSFFTHTARHHIQRHDRALLVGVFLDQPLEYILEQHRLIDFDIIQLHGSEPLEWAQLLPVPVLHKFKPGDSGLSSRGYHSLPLLDAGAGDGKQLDTSTVRRLLEADAGLRVLLAGGLNAENVSQAVAELGDSRSQVAAVDVSSGVENAQGEQDAEKIRAFINAAKAIEL</sequence>
<dbReference type="InterPro" id="IPR013798">
    <property type="entry name" value="Indole-3-glycerol_P_synth_dom"/>
</dbReference>
<evidence type="ECO:0000313" key="21">
    <source>
        <dbReference type="Proteomes" id="UP001056384"/>
    </source>
</evidence>
<dbReference type="PANTHER" id="PTHR43418:SF4">
    <property type="entry name" value="MULTIFUNCTIONAL TRYPTOPHAN BIOSYNTHESIS PROTEIN"/>
    <property type="match status" value="1"/>
</dbReference>
<accession>A0A9Q9AN57</accession>
<evidence type="ECO:0000256" key="6">
    <source>
        <dbReference type="ARBA" id="ARBA00004873"/>
    </source>
</evidence>
<keyword evidence="13 16" id="KW-0456">Lyase</keyword>
<dbReference type="AlphaFoldDB" id="A0A9Q9AN57"/>
<dbReference type="Pfam" id="PF00218">
    <property type="entry name" value="IGPS"/>
    <property type="match status" value="1"/>
</dbReference>
<keyword evidence="7 16" id="KW-0028">Amino-acid biosynthesis</keyword>
<evidence type="ECO:0000256" key="1">
    <source>
        <dbReference type="ARBA" id="ARBA00001164"/>
    </source>
</evidence>
<evidence type="ECO:0000256" key="2">
    <source>
        <dbReference type="ARBA" id="ARBA00001633"/>
    </source>
</evidence>
<dbReference type="NCBIfam" id="TIGR00566">
    <property type="entry name" value="trpG_papA"/>
    <property type="match status" value="1"/>
</dbReference>
<protein>
    <recommendedName>
        <fullName evidence="16">Multifunctional tryptophan biosynthesis protein</fullName>
    </recommendedName>
    <domain>
        <recommendedName>
            <fullName evidence="16">Anthranilate synthase component 2</fullName>
            <shortName evidence="16">AS</shortName>
            <ecNumber evidence="16">4.1.3.27</ecNumber>
        </recommendedName>
        <alternativeName>
            <fullName evidence="16">Anthranilate synthase, glutamine amidotransferase component</fullName>
        </alternativeName>
    </domain>
    <domain>
        <recommendedName>
            <fullName evidence="16">Indole-3-glycerol phosphate synthase</fullName>
            <shortName evidence="16">IGPS</shortName>
            <ecNumber evidence="16">4.1.1.48</ecNumber>
        </recommendedName>
    </domain>
    <domain>
        <recommendedName>
            <fullName evidence="16">N-(5'-phosphoribosyl)anthranilate isomerase</fullName>
            <shortName evidence="16">PRAI</shortName>
            <ecNumber evidence="16">5.3.1.24</ecNumber>
        </recommendedName>
    </domain>
</protein>
<comment type="function">
    <text evidence="3 16">Trifunctional enzyme bearing the Gln amidotransferase (GATase) domain of anthranilate synthase, indole-glycerolphosphate synthase, and phosphoribosylanthranilate isomerase activities.</text>
</comment>
<dbReference type="FunFam" id="3.40.50.880:FF:000031">
    <property type="entry name" value="Multifunctional tryptophan biosynthesis protein"/>
    <property type="match status" value="1"/>
</dbReference>
<keyword evidence="21" id="KW-1185">Reference proteome</keyword>
<dbReference type="CDD" id="cd01743">
    <property type="entry name" value="GATase1_Anthranilate_Synthase"/>
    <property type="match status" value="1"/>
</dbReference>
<evidence type="ECO:0000256" key="5">
    <source>
        <dbReference type="ARBA" id="ARBA00004696"/>
    </source>
</evidence>
<dbReference type="PANTHER" id="PTHR43418">
    <property type="entry name" value="MULTIFUNCTIONAL TRYPTOPHAN BIOSYNTHESIS PROTEIN-RELATED"/>
    <property type="match status" value="1"/>
</dbReference>
<comment type="catalytic activity">
    <reaction evidence="2 16">
        <text>1-(2-carboxyphenylamino)-1-deoxy-D-ribulose 5-phosphate + H(+) = (1S,2R)-1-C-(indol-3-yl)glycerol 3-phosphate + CO2 + H2O</text>
        <dbReference type="Rhea" id="RHEA:23476"/>
        <dbReference type="ChEBI" id="CHEBI:15377"/>
        <dbReference type="ChEBI" id="CHEBI:15378"/>
        <dbReference type="ChEBI" id="CHEBI:16526"/>
        <dbReference type="ChEBI" id="CHEBI:58613"/>
        <dbReference type="ChEBI" id="CHEBI:58866"/>
        <dbReference type="EC" id="4.1.1.48"/>
    </reaction>
</comment>
<dbReference type="InterPro" id="IPR013785">
    <property type="entry name" value="Aldolase_TIM"/>
</dbReference>
<dbReference type="Proteomes" id="UP001056384">
    <property type="component" value="Chromosome 1"/>
</dbReference>
<dbReference type="GO" id="GO:0004049">
    <property type="term" value="F:anthranilate synthase activity"/>
    <property type="evidence" value="ECO:0007669"/>
    <property type="project" value="UniProtKB-UniRule"/>
</dbReference>
<evidence type="ECO:0000256" key="11">
    <source>
        <dbReference type="ARBA" id="ARBA00023141"/>
    </source>
</evidence>
<dbReference type="HAMAP" id="MF_00135">
    <property type="entry name" value="PRAI"/>
    <property type="match status" value="1"/>
</dbReference>
<feature type="domain" description="Indole-3-glycerol phosphate synthase" evidence="18">
    <location>
        <begin position="257"/>
        <end position="519"/>
    </location>
</feature>
<dbReference type="OrthoDB" id="524799at2759"/>
<evidence type="ECO:0000256" key="4">
    <source>
        <dbReference type="ARBA" id="ARBA00004664"/>
    </source>
</evidence>
<dbReference type="PIRSF" id="PIRSF001382">
    <property type="entry name" value="TrpG-trpC-trpF"/>
    <property type="match status" value="1"/>
</dbReference>
<dbReference type="GO" id="GO:0005829">
    <property type="term" value="C:cytosol"/>
    <property type="evidence" value="ECO:0007669"/>
    <property type="project" value="TreeGrafter"/>
</dbReference>
<dbReference type="InterPro" id="IPR050472">
    <property type="entry name" value="Anth_synth/Amidotransfase"/>
</dbReference>
<evidence type="ECO:0000256" key="8">
    <source>
        <dbReference type="ARBA" id="ARBA00022793"/>
    </source>
</evidence>
<dbReference type="EC" id="4.1.1.48" evidence="16"/>
<evidence type="ECO:0000259" key="18">
    <source>
        <dbReference type="Pfam" id="PF00218"/>
    </source>
</evidence>
<dbReference type="HAMAP" id="MF_00134_B">
    <property type="entry name" value="IGPS_B"/>
    <property type="match status" value="1"/>
</dbReference>
<dbReference type="EC" id="4.1.3.27" evidence="16"/>
<evidence type="ECO:0000313" key="20">
    <source>
        <dbReference type="EMBL" id="USW47816.1"/>
    </source>
</evidence>
<evidence type="ECO:0000256" key="14">
    <source>
        <dbReference type="ARBA" id="ARBA00023268"/>
    </source>
</evidence>
<comment type="pathway">
    <text evidence="4 16">Amino-acid biosynthesis; L-tryptophan biosynthesis; L-tryptophan from chorismate: step 3/5.</text>
</comment>
<dbReference type="InterPro" id="IPR016302">
    <property type="entry name" value="Anthranilate_synth_II"/>
</dbReference>
<dbReference type="PROSITE" id="PS51273">
    <property type="entry name" value="GATASE_TYPE_1"/>
    <property type="match status" value="1"/>
</dbReference>
<dbReference type="Pfam" id="PF00697">
    <property type="entry name" value="PRAI"/>
    <property type="match status" value="1"/>
</dbReference>
<dbReference type="Gene3D" id="3.20.20.70">
    <property type="entry name" value="Aldolase class I"/>
    <property type="match status" value="2"/>
</dbReference>
<dbReference type="NCBIfam" id="NF001377">
    <property type="entry name" value="PRK00278.2-4"/>
    <property type="match status" value="1"/>
</dbReference>
<comment type="catalytic activity">
    <reaction evidence="1 16">
        <text>N-(5-phospho-beta-D-ribosyl)anthranilate = 1-(2-carboxyphenylamino)-1-deoxy-D-ribulose 5-phosphate</text>
        <dbReference type="Rhea" id="RHEA:21540"/>
        <dbReference type="ChEBI" id="CHEBI:18277"/>
        <dbReference type="ChEBI" id="CHEBI:58613"/>
        <dbReference type="EC" id="5.3.1.24"/>
    </reaction>
</comment>
<evidence type="ECO:0000256" key="12">
    <source>
        <dbReference type="ARBA" id="ARBA00023235"/>
    </source>
</evidence>
<dbReference type="InterPro" id="IPR029062">
    <property type="entry name" value="Class_I_gatase-like"/>
</dbReference>
<dbReference type="PRINTS" id="PR00096">
    <property type="entry name" value="GATASE"/>
</dbReference>
<dbReference type="InterPro" id="IPR001240">
    <property type="entry name" value="PRAI_dom"/>
</dbReference>
<keyword evidence="11 16" id="KW-0057">Aromatic amino acid biosynthesis</keyword>
<evidence type="ECO:0000256" key="3">
    <source>
        <dbReference type="ARBA" id="ARBA00003272"/>
    </source>
</evidence>
<keyword evidence="14" id="KW-0511">Multifunctional enzyme</keyword>
<dbReference type="GO" id="GO:0004640">
    <property type="term" value="F:phosphoribosylanthranilate isomerase activity"/>
    <property type="evidence" value="ECO:0007669"/>
    <property type="project" value="UniProtKB-UniRule"/>
</dbReference>
<gene>
    <name evidence="20" type="ORF">Slin15195_G011350</name>
</gene>
<keyword evidence="10" id="KW-0315">Glutamine amidotransferase</keyword>
<evidence type="ECO:0000256" key="16">
    <source>
        <dbReference type="PIRNR" id="PIRNR001382"/>
    </source>
</evidence>
<keyword evidence="8 16" id="KW-0210">Decarboxylase</keyword>
<dbReference type="GO" id="GO:0004425">
    <property type="term" value="F:indole-3-glycerol-phosphate synthase activity"/>
    <property type="evidence" value="ECO:0007669"/>
    <property type="project" value="UniProtKB-UniRule"/>
</dbReference>
<feature type="domain" description="N-(5'phosphoribosyl) anthranilate isomerase (PRAI)" evidence="19">
    <location>
        <begin position="574"/>
        <end position="766"/>
    </location>
</feature>
<dbReference type="InterPro" id="IPR017926">
    <property type="entry name" value="GATASE"/>
</dbReference>
<dbReference type="SUPFAM" id="SSF52317">
    <property type="entry name" value="Class I glutamine amidotransferase-like"/>
    <property type="match status" value="1"/>
</dbReference>
<dbReference type="PRINTS" id="PR00097">
    <property type="entry name" value="ANTSNTHASEII"/>
</dbReference>
<proteinExistence type="inferred from homology"/>
<dbReference type="GO" id="GO:0000162">
    <property type="term" value="P:L-tryptophan biosynthetic process"/>
    <property type="evidence" value="ECO:0007669"/>
    <property type="project" value="UniProtKB-UniRule"/>
</dbReference>
<dbReference type="Gene3D" id="3.40.50.880">
    <property type="match status" value="1"/>
</dbReference>
<evidence type="ECO:0000259" key="17">
    <source>
        <dbReference type="Pfam" id="PF00117"/>
    </source>
</evidence>
<keyword evidence="9 16" id="KW-0822">Tryptophan biosynthesis</keyword>
<dbReference type="InterPro" id="IPR001468">
    <property type="entry name" value="Indole-3-GlycerolPSynthase_CS"/>
</dbReference>
<dbReference type="CDD" id="cd00331">
    <property type="entry name" value="IGPS"/>
    <property type="match status" value="1"/>
</dbReference>
<reference evidence="20" key="1">
    <citation type="submission" date="2022-06" db="EMBL/GenBank/DDBJ databases">
        <title>Complete genome sequences of two strains of the flax pathogen Septoria linicola.</title>
        <authorList>
            <person name="Lapalu N."/>
            <person name="Simon A."/>
            <person name="Demenou B."/>
            <person name="Paumier D."/>
            <person name="Guillot M.-P."/>
            <person name="Gout L."/>
            <person name="Valade R."/>
        </authorList>
    </citation>
    <scope>NUCLEOTIDE SEQUENCE</scope>
    <source>
        <strain evidence="20">SE15195</strain>
    </source>
</reference>
<organism evidence="20 21">
    <name type="scientific">Septoria linicola</name>
    <dbReference type="NCBI Taxonomy" id="215465"/>
    <lineage>
        <taxon>Eukaryota</taxon>
        <taxon>Fungi</taxon>
        <taxon>Dikarya</taxon>
        <taxon>Ascomycota</taxon>
        <taxon>Pezizomycotina</taxon>
        <taxon>Dothideomycetes</taxon>
        <taxon>Dothideomycetidae</taxon>
        <taxon>Mycosphaerellales</taxon>
        <taxon>Mycosphaerellaceae</taxon>
        <taxon>Septoria</taxon>
    </lineage>
</organism>
<name>A0A9Q9AN57_9PEZI</name>
<dbReference type="Pfam" id="PF00117">
    <property type="entry name" value="GATase"/>
    <property type="match status" value="1"/>
</dbReference>
<dbReference type="EC" id="5.3.1.24" evidence="16"/>